<feature type="transmembrane region" description="Helical" evidence="1">
    <location>
        <begin position="36"/>
        <end position="58"/>
    </location>
</feature>
<sequence>MPVLQIFTMTRTAHLIIVTDFFIVTPSFIIVTDFFIVTPSFIIVTASFILVTHILIIVTPSVIAVMLLFIVVTHVVIVVTPSFIVMTHLLPFKDIMLSCTTTVVIPTRVCQHATNAPPKKLVSVVGHSPFPEMA</sequence>
<reference evidence="2" key="1">
    <citation type="submission" date="2013-08" db="EMBL/GenBank/DDBJ databases">
        <title>Gene expansion shapes genome architecture in the human pathogen Lichtheimia corymbifera: an evolutionary genomics analysis in the ancient terrestrial Mucorales (Mucoromycotina).</title>
        <authorList>
            <person name="Schwartze V.U."/>
            <person name="Winter S."/>
            <person name="Shelest E."/>
            <person name="Marcet-Houben M."/>
            <person name="Horn F."/>
            <person name="Wehner S."/>
            <person name="Hoffmann K."/>
            <person name="Riege K."/>
            <person name="Sammeth M."/>
            <person name="Nowrousian M."/>
            <person name="Valiante V."/>
            <person name="Linde J."/>
            <person name="Jacobsen I.D."/>
            <person name="Marz M."/>
            <person name="Brakhage A.A."/>
            <person name="Gabaldon T."/>
            <person name="Bocker S."/>
            <person name="Voigt K."/>
        </authorList>
    </citation>
    <scope>NUCLEOTIDE SEQUENCE [LARGE SCALE GENOMIC DNA]</scope>
    <source>
        <strain evidence="2">FSU 9682</strain>
    </source>
</reference>
<gene>
    <name evidence="2" type="ORF">LCOR_11051.1</name>
</gene>
<dbReference type="EMBL" id="CBTN010000087">
    <property type="protein sequence ID" value="CDH60264.1"/>
    <property type="molecule type" value="Genomic_DNA"/>
</dbReference>
<keyword evidence="1" id="KW-1133">Transmembrane helix</keyword>
<accession>A0A068SDA6</accession>
<protein>
    <submittedName>
        <fullName evidence="2">Uncharacterized protein</fullName>
    </submittedName>
</protein>
<evidence type="ECO:0000256" key="1">
    <source>
        <dbReference type="SAM" id="Phobius"/>
    </source>
</evidence>
<keyword evidence="3" id="KW-1185">Reference proteome</keyword>
<feature type="transmembrane region" description="Helical" evidence="1">
    <location>
        <begin position="65"/>
        <end position="90"/>
    </location>
</feature>
<proteinExistence type="predicted"/>
<dbReference type="Proteomes" id="UP000027586">
    <property type="component" value="Unassembled WGS sequence"/>
</dbReference>
<dbReference type="AlphaFoldDB" id="A0A068SDA6"/>
<keyword evidence="1" id="KW-0812">Transmembrane</keyword>
<organism evidence="2 3">
    <name type="scientific">Lichtheimia corymbifera JMRC:FSU:9682</name>
    <dbReference type="NCBI Taxonomy" id="1263082"/>
    <lineage>
        <taxon>Eukaryota</taxon>
        <taxon>Fungi</taxon>
        <taxon>Fungi incertae sedis</taxon>
        <taxon>Mucoromycota</taxon>
        <taxon>Mucoromycotina</taxon>
        <taxon>Mucoromycetes</taxon>
        <taxon>Mucorales</taxon>
        <taxon>Lichtheimiaceae</taxon>
        <taxon>Lichtheimia</taxon>
    </lineage>
</organism>
<comment type="caution">
    <text evidence="2">The sequence shown here is derived from an EMBL/GenBank/DDBJ whole genome shotgun (WGS) entry which is preliminary data.</text>
</comment>
<feature type="transmembrane region" description="Helical" evidence="1">
    <location>
        <begin position="12"/>
        <end position="30"/>
    </location>
</feature>
<dbReference type="VEuPathDB" id="FungiDB:LCOR_11051.1"/>
<evidence type="ECO:0000313" key="3">
    <source>
        <dbReference type="Proteomes" id="UP000027586"/>
    </source>
</evidence>
<keyword evidence="1" id="KW-0472">Membrane</keyword>
<evidence type="ECO:0000313" key="2">
    <source>
        <dbReference type="EMBL" id="CDH60264.1"/>
    </source>
</evidence>
<name>A0A068SDA6_9FUNG</name>